<gene>
    <name evidence="2" type="ORF">AK812_SmicGene14889</name>
</gene>
<keyword evidence="3" id="KW-1185">Reference proteome</keyword>
<evidence type="ECO:0000313" key="3">
    <source>
        <dbReference type="Proteomes" id="UP000186817"/>
    </source>
</evidence>
<feature type="compositionally biased region" description="Polar residues" evidence="1">
    <location>
        <begin position="324"/>
        <end position="357"/>
    </location>
</feature>
<dbReference type="Proteomes" id="UP000186817">
    <property type="component" value="Unassembled WGS sequence"/>
</dbReference>
<sequence>MDFSVLRVLRKMVLKCQELGCLVHPEGLVNLIVQEAVRAMHSGRGLAASLKESEDDELSFVASLPGLNVALAEAAGAAWKRGLQLPAAVMEELQIAANIRLPGVDGGSGFLQRSLPEFIAAARDHSERSQTQRPKEPRYPKRGPDTEEEEEELRTPLQPPAAAHSREAEEPMTPPDRILAPARAKQRSVRRSLDTPFTEVKESKELWTPRQASYYDPPKHRQEQEWQLREQETIRSHPRRRTPSWIEQEDWREASPRPRKAQEAVPRQPASSSLPQKRRFPEDEGLSPDVRARLQEWAERPSALREQEAPSSWQRSRPLRGAQMLSSRGWASTSSLFGSLCPESTPSRFTSAQRWIG</sequence>
<dbReference type="EMBL" id="LSRX01000268">
    <property type="protein sequence ID" value="OLQ02269.1"/>
    <property type="molecule type" value="Genomic_DNA"/>
</dbReference>
<feature type="compositionally biased region" description="Basic and acidic residues" evidence="1">
    <location>
        <begin position="217"/>
        <end position="235"/>
    </location>
</feature>
<organism evidence="2 3">
    <name type="scientific">Symbiodinium microadriaticum</name>
    <name type="common">Dinoflagellate</name>
    <name type="synonym">Zooxanthella microadriatica</name>
    <dbReference type="NCBI Taxonomy" id="2951"/>
    <lineage>
        <taxon>Eukaryota</taxon>
        <taxon>Sar</taxon>
        <taxon>Alveolata</taxon>
        <taxon>Dinophyceae</taxon>
        <taxon>Suessiales</taxon>
        <taxon>Symbiodiniaceae</taxon>
        <taxon>Symbiodinium</taxon>
    </lineage>
</organism>
<feature type="compositionally biased region" description="Basic and acidic residues" evidence="1">
    <location>
        <begin position="290"/>
        <end position="308"/>
    </location>
</feature>
<accession>A0A1Q9E4E7</accession>
<dbReference type="OrthoDB" id="10314285at2759"/>
<feature type="compositionally biased region" description="Basic and acidic residues" evidence="1">
    <location>
        <begin position="123"/>
        <end position="145"/>
    </location>
</feature>
<comment type="caution">
    <text evidence="2">The sequence shown here is derived from an EMBL/GenBank/DDBJ whole genome shotgun (WGS) entry which is preliminary data.</text>
</comment>
<evidence type="ECO:0000313" key="2">
    <source>
        <dbReference type="EMBL" id="OLQ02269.1"/>
    </source>
</evidence>
<reference evidence="2 3" key="1">
    <citation type="submission" date="2016-02" db="EMBL/GenBank/DDBJ databases">
        <title>Genome analysis of coral dinoflagellate symbionts highlights evolutionary adaptations to a symbiotic lifestyle.</title>
        <authorList>
            <person name="Aranda M."/>
            <person name="Li Y."/>
            <person name="Liew Y.J."/>
            <person name="Baumgarten S."/>
            <person name="Simakov O."/>
            <person name="Wilson M."/>
            <person name="Piel J."/>
            <person name="Ashoor H."/>
            <person name="Bougouffa S."/>
            <person name="Bajic V.B."/>
            <person name="Ryu T."/>
            <person name="Ravasi T."/>
            <person name="Bayer T."/>
            <person name="Micklem G."/>
            <person name="Kim H."/>
            <person name="Bhak J."/>
            <person name="Lajeunesse T.C."/>
            <person name="Voolstra C.R."/>
        </authorList>
    </citation>
    <scope>NUCLEOTIDE SEQUENCE [LARGE SCALE GENOMIC DNA]</scope>
    <source>
        <strain evidence="2 3">CCMP2467</strain>
    </source>
</reference>
<name>A0A1Q9E4E7_SYMMI</name>
<evidence type="ECO:0000256" key="1">
    <source>
        <dbReference type="SAM" id="MobiDB-lite"/>
    </source>
</evidence>
<feature type="region of interest" description="Disordered" evidence="1">
    <location>
        <begin position="123"/>
        <end position="357"/>
    </location>
</feature>
<protein>
    <submittedName>
        <fullName evidence="2">Uncharacterized protein</fullName>
    </submittedName>
</protein>
<dbReference type="AlphaFoldDB" id="A0A1Q9E4E7"/>
<feature type="compositionally biased region" description="Basic and acidic residues" evidence="1">
    <location>
        <begin position="249"/>
        <end position="262"/>
    </location>
</feature>
<proteinExistence type="predicted"/>